<proteinExistence type="predicted"/>
<dbReference type="Pfam" id="PF14054">
    <property type="entry name" value="DUF4249"/>
    <property type="match status" value="1"/>
</dbReference>
<dbReference type="EMBL" id="CP025096">
    <property type="protein sequence ID" value="AUD07365.1"/>
    <property type="molecule type" value="Genomic_DNA"/>
</dbReference>
<keyword evidence="1" id="KW-0732">Signal</keyword>
<dbReference type="KEGG" id="spir:CWM47_18245"/>
<dbReference type="PROSITE" id="PS51257">
    <property type="entry name" value="PROKAR_LIPOPROTEIN"/>
    <property type="match status" value="1"/>
</dbReference>
<evidence type="ECO:0000256" key="1">
    <source>
        <dbReference type="SAM" id="SignalP"/>
    </source>
</evidence>
<organism evidence="2 3">
    <name type="scientific">Spirosoma pollinicola</name>
    <dbReference type="NCBI Taxonomy" id="2057025"/>
    <lineage>
        <taxon>Bacteria</taxon>
        <taxon>Pseudomonadati</taxon>
        <taxon>Bacteroidota</taxon>
        <taxon>Cytophagia</taxon>
        <taxon>Cytophagales</taxon>
        <taxon>Cytophagaceae</taxon>
        <taxon>Spirosoma</taxon>
    </lineage>
</organism>
<reference evidence="2 3" key="1">
    <citation type="submission" date="2017-11" db="EMBL/GenBank/DDBJ databases">
        <title>Taxonomic description and genome sequences of Spirosoma HA7 sp. nov., isolated from pollen microhabitat of Corylus avellana.</title>
        <authorList>
            <person name="Ambika Manirajan B."/>
            <person name="Suarez C."/>
            <person name="Ratering S."/>
            <person name="Geissler-Plaum R."/>
            <person name="Cardinale M."/>
            <person name="Sylvia S."/>
        </authorList>
    </citation>
    <scope>NUCLEOTIDE SEQUENCE [LARGE SCALE GENOMIC DNA]</scope>
    <source>
        <strain evidence="2 3">HA7</strain>
    </source>
</reference>
<sequence length="434" mass="48729">MRLLVYAVSCLLTAFLLSACVDQLDLTLNGTVDILVVDGTITDQAEPQIIRLNRSKSDPLTGRFGATPITKATVEVVVDSTQRIVCHETEAGSYQLPSDFKGQIGHAYQLRFTLSDGTHYQSTQQIMQAVPPIGKVSAQFNPTSLPVGLQLTGGYRAGHDISIDWQDPANQHNYYRWEWKLWEKQDWCRSCQQGIYAVNTVQPHVYKDRTFYVSGDDLYENCFVPINYFEAAQPPFPNGLYVYDYPCRTQCWEILYSSSLNVFDDQFTNGSQITGRNIAQIPYYDSTAALVEVRQLSLPQPAYSYFKRFQDQTQNTNGLTDSTPSAAVGNVQNTANRQEPVVGYFTASAVWAVRYFLDRKNVIGLPFGQTDPTTKSVLPGSELFYSLNLRQPIPEPIYPYPNIRLFGGPPRPVTAICVPSSSRTPFTPAGWRDQ</sequence>
<keyword evidence="3" id="KW-1185">Reference proteome</keyword>
<protein>
    <submittedName>
        <fullName evidence="2">DUF4249 domain-containing protein</fullName>
    </submittedName>
</protein>
<dbReference type="AlphaFoldDB" id="A0A2K8ZBX6"/>
<accession>A0A2K8ZBX6</accession>
<feature type="chain" id="PRO_5014810810" evidence="1">
    <location>
        <begin position="20"/>
        <end position="434"/>
    </location>
</feature>
<dbReference type="Proteomes" id="UP000232883">
    <property type="component" value="Chromosome"/>
</dbReference>
<name>A0A2K8ZBX6_9BACT</name>
<gene>
    <name evidence="2" type="ORF">CWM47_18245</name>
</gene>
<dbReference type="OrthoDB" id="922982at2"/>
<feature type="signal peptide" evidence="1">
    <location>
        <begin position="1"/>
        <end position="19"/>
    </location>
</feature>
<evidence type="ECO:0000313" key="2">
    <source>
        <dbReference type="EMBL" id="AUD07365.1"/>
    </source>
</evidence>
<evidence type="ECO:0000313" key="3">
    <source>
        <dbReference type="Proteomes" id="UP000232883"/>
    </source>
</evidence>
<dbReference type="InterPro" id="IPR025345">
    <property type="entry name" value="DUF4249"/>
</dbReference>